<dbReference type="Proteomes" id="UP000244173">
    <property type="component" value="Chromosome"/>
</dbReference>
<dbReference type="AlphaFoldDB" id="A0A2S0PED8"/>
<evidence type="ECO:0000313" key="2">
    <source>
        <dbReference type="Proteomes" id="UP000244173"/>
    </source>
</evidence>
<dbReference type="KEGG" id="maer:DAI18_18155"/>
<sequence>MAAKFDPRQVSVLLNGHEISDWADGSDVIGYKAVTDAGAFTMGANGTGVFVVNPDKSHVLTLKIKQHSPDNKHLSDLLRQQRAQIKGFTPFTLEIRDLLNEDVATGTGGFFTTPTEFTRGAGHNAHTWTIVFEVGDIKQEKGWGN</sequence>
<dbReference type="RefSeq" id="WP_107890141.1">
    <property type="nucleotide sequence ID" value="NZ_CP028519.1"/>
</dbReference>
<accession>A0A2S0PED8</accession>
<gene>
    <name evidence="1" type="ORF">DAI18_18155</name>
</gene>
<name>A0A2S0PED8_9NEIS</name>
<protein>
    <submittedName>
        <fullName evidence="1">DUF3277 domain-containing protein</fullName>
    </submittedName>
</protein>
<dbReference type="EMBL" id="CP028519">
    <property type="protein sequence ID" value="AVY95750.1"/>
    <property type="molecule type" value="Genomic_DNA"/>
</dbReference>
<dbReference type="Pfam" id="PF11681">
    <property type="entry name" value="Phage_Tube_PhiTE"/>
    <property type="match status" value="1"/>
</dbReference>
<dbReference type="InterPro" id="IPR021695">
    <property type="entry name" value="Phage_KPP10_Orf10"/>
</dbReference>
<proteinExistence type="predicted"/>
<keyword evidence="2" id="KW-1185">Reference proteome</keyword>
<dbReference type="OrthoDB" id="5465433at2"/>
<reference evidence="1 2" key="1">
    <citation type="submission" date="2018-04" db="EMBL/GenBank/DDBJ databases">
        <title>Denitrifier Microvirgula.</title>
        <authorList>
            <person name="Anderson E."/>
            <person name="Jang J."/>
            <person name="Ishii S."/>
        </authorList>
    </citation>
    <scope>NUCLEOTIDE SEQUENCE [LARGE SCALE GENOMIC DNA]</scope>
    <source>
        <strain evidence="1 2">BE2.4</strain>
    </source>
</reference>
<dbReference type="NCBIfam" id="NF047581">
    <property type="entry name" value="gp105_phage_fam"/>
    <property type="match status" value="1"/>
</dbReference>
<organism evidence="1 2">
    <name type="scientific">Microvirgula aerodenitrificans</name>
    <dbReference type="NCBI Taxonomy" id="57480"/>
    <lineage>
        <taxon>Bacteria</taxon>
        <taxon>Pseudomonadati</taxon>
        <taxon>Pseudomonadota</taxon>
        <taxon>Betaproteobacteria</taxon>
        <taxon>Neisseriales</taxon>
        <taxon>Aquaspirillaceae</taxon>
        <taxon>Microvirgula</taxon>
    </lineage>
</organism>
<evidence type="ECO:0000313" key="1">
    <source>
        <dbReference type="EMBL" id="AVY95750.1"/>
    </source>
</evidence>